<evidence type="ECO:0000313" key="1">
    <source>
        <dbReference type="EMBL" id="GJE58052.1"/>
    </source>
</evidence>
<proteinExistence type="predicted"/>
<evidence type="ECO:0008006" key="3">
    <source>
        <dbReference type="Google" id="ProtNLM"/>
    </source>
</evidence>
<organism evidence="1 2">
    <name type="scientific">Methylobacterium trifolii</name>
    <dbReference type="NCBI Taxonomy" id="1003092"/>
    <lineage>
        <taxon>Bacteria</taxon>
        <taxon>Pseudomonadati</taxon>
        <taxon>Pseudomonadota</taxon>
        <taxon>Alphaproteobacteria</taxon>
        <taxon>Hyphomicrobiales</taxon>
        <taxon>Methylobacteriaceae</taxon>
        <taxon>Methylobacterium</taxon>
    </lineage>
</organism>
<sequence>MSRPGADDPIVIAGHSHRKALGVARGDRSLGPALAPLEPPDPRFAALSGGPKHAIYWDRLCDLAPGRRIALVWEGNRYNDQFLLQGDPLFDLLVAEQPDAPLIPGAVLVPERAVRERFSETAARFSDFLERLTQRMPRRIGLVGGPPPKANGARLSALLRVGAYDEKLAVVHGLNPVRLTVTPASIRLKLWQVEQTVLKAVSDRHGCLYVGAPAETADAEGCLRAEFWAEDATHANIGYGLLMREAIARAFAEADA</sequence>
<evidence type="ECO:0000313" key="2">
    <source>
        <dbReference type="Proteomes" id="UP001055057"/>
    </source>
</evidence>
<protein>
    <recommendedName>
        <fullName evidence="3">SGNH hydrolase-type esterase domain-containing protein</fullName>
    </recommendedName>
</protein>
<keyword evidence="2" id="KW-1185">Reference proteome</keyword>
<reference evidence="1" key="2">
    <citation type="submission" date="2021-08" db="EMBL/GenBank/DDBJ databases">
        <authorList>
            <person name="Tani A."/>
            <person name="Ola A."/>
            <person name="Ogura Y."/>
            <person name="Katsura K."/>
            <person name="Hayashi T."/>
        </authorList>
    </citation>
    <scope>NUCLEOTIDE SEQUENCE</scope>
    <source>
        <strain evidence="1">DSM 23632</strain>
    </source>
</reference>
<dbReference type="RefSeq" id="WP_238180692.1">
    <property type="nucleotide sequence ID" value="NZ_BPRB01000008.1"/>
</dbReference>
<reference evidence="1" key="1">
    <citation type="journal article" date="2021" name="Front. Microbiol.">
        <title>Comprehensive Comparative Genomics and Phenotyping of Methylobacterium Species.</title>
        <authorList>
            <person name="Alessa O."/>
            <person name="Ogura Y."/>
            <person name="Fujitani Y."/>
            <person name="Takami H."/>
            <person name="Hayashi T."/>
            <person name="Sahin N."/>
            <person name="Tani A."/>
        </authorList>
    </citation>
    <scope>NUCLEOTIDE SEQUENCE</scope>
    <source>
        <strain evidence="1">DSM 23632</strain>
    </source>
</reference>
<comment type="caution">
    <text evidence="1">The sequence shown here is derived from an EMBL/GenBank/DDBJ whole genome shotgun (WGS) entry which is preliminary data.</text>
</comment>
<name>A0ABQ4TTI6_9HYPH</name>
<gene>
    <name evidence="1" type="ORF">MPOCJGCO_0130</name>
</gene>
<accession>A0ABQ4TTI6</accession>
<dbReference type="Proteomes" id="UP001055057">
    <property type="component" value="Unassembled WGS sequence"/>
</dbReference>
<dbReference type="EMBL" id="BPRB01000008">
    <property type="protein sequence ID" value="GJE58052.1"/>
    <property type="molecule type" value="Genomic_DNA"/>
</dbReference>